<dbReference type="Pfam" id="PF02503">
    <property type="entry name" value="PP_kinase"/>
    <property type="match status" value="1"/>
</dbReference>
<dbReference type="NCBIfam" id="NF003918">
    <property type="entry name" value="PRK05443.1-2"/>
    <property type="match status" value="1"/>
</dbReference>
<dbReference type="InterPro" id="IPR036830">
    <property type="entry name" value="PP_kinase_middle_dom_sf"/>
</dbReference>
<dbReference type="AlphaFoldDB" id="A0A288Q8C1"/>
<reference evidence="10 11" key="1">
    <citation type="submission" date="2018-07" db="EMBL/GenBank/DDBJ databases">
        <title>Genomic Encyclopedia of Type Strains, Phase III (KMG-III): the genomes of soil and plant-associated and newly described type strains.</title>
        <authorList>
            <person name="Whitman W."/>
        </authorList>
    </citation>
    <scope>NUCLEOTIDE SEQUENCE [LARGE SCALE GENOMIC DNA]</scope>
    <source>
        <strain evidence="10 11">CECT 7031</strain>
    </source>
</reference>
<dbReference type="EC" id="2.7.4.1" evidence="8 9"/>
<evidence type="ECO:0000256" key="7">
    <source>
        <dbReference type="ARBA" id="ARBA00022842"/>
    </source>
</evidence>
<sequence length="701" mass="79549">MKTLTAEYYTNREVSWLAFNERVLDEARDKNNPLYERAKFLAITQSNMDEWFQVRVASLYQLRHVKEQQDVSGLSPHEQLKLVSDLAGQQIKEQYQVLNRSILPALEQHGLHIVSIEQITDEQRSELAGYYQSSVFPVLTPMADDQTRPFPFLATDSLNLVVSLAKGNEDRMAIVPIPDILPRVIAIPEFAGQYILLEDLIRLFIDGLFTGFRVKSATAFHILRDMELDVTDDEGPNLLVEVQQKLFERERGAVIRLVHEKNMPKRILGRLMRVLDVAESRVYAVNGPIDLDFLNKLVKFGSDPTARYPKYSQYLDESLSDERIFETIADHDVLLHHPYDSFKPVVNLIQQSAKDANVLAIKMVLYRVSGNSPIIAALSAAAHAGKQVTVLVEVKARFDEENNVHWAQELERQGVHVIYGLKGLKVHAKVALVVRREGDDIKRYVHLGTGNYNDVTANFYTDLGLLTTDAEMGIDVASVFNVLTGYSDPDYFNQLYMSPDGIREALIDRLHQVRAAKRAGHDVKVRFKANSLSDKEMVDEIFVASQDGVPVDMLIRGITMLKPGIPGVSENIAVHSIVGRMLEHSRIYIFEIDGQAEVFLSSADLMTRNLSRRVELMFPILEPALAQQVIDVFDTMWHDNVKTRVLQSNDDWVKQNRRSTEPINAQKVFIADAVARVAAQKQARERHEAQQSQFEPVNHPF</sequence>
<evidence type="ECO:0000256" key="1">
    <source>
        <dbReference type="ARBA" id="ARBA00022553"/>
    </source>
</evidence>
<evidence type="ECO:0000256" key="9">
    <source>
        <dbReference type="RuleBase" id="RU003800"/>
    </source>
</evidence>
<comment type="similarity">
    <text evidence="8 9">Belongs to the polyphosphate kinase 1 (PPK1) family.</text>
</comment>
<dbReference type="NCBIfam" id="NF003920">
    <property type="entry name" value="PRK05443.2-1"/>
    <property type="match status" value="1"/>
</dbReference>
<dbReference type="GO" id="GO:0005524">
    <property type="term" value="F:ATP binding"/>
    <property type="evidence" value="ECO:0007669"/>
    <property type="project" value="UniProtKB-KW"/>
</dbReference>
<dbReference type="SUPFAM" id="SSF56024">
    <property type="entry name" value="Phospholipase D/nuclease"/>
    <property type="match status" value="2"/>
</dbReference>
<dbReference type="InterPro" id="IPR025198">
    <property type="entry name" value="PPK_N_dom"/>
</dbReference>
<keyword evidence="4 8" id="KW-0547">Nucleotide-binding</keyword>
<feature type="binding site" evidence="8">
    <location>
        <position position="556"/>
    </location>
    <ligand>
        <name>ATP</name>
        <dbReference type="ChEBI" id="CHEBI:30616"/>
    </ligand>
</feature>
<keyword evidence="5 8" id="KW-0418">Kinase</keyword>
<accession>A0A288Q8C1</accession>
<evidence type="ECO:0000256" key="4">
    <source>
        <dbReference type="ARBA" id="ARBA00022741"/>
    </source>
</evidence>
<dbReference type="PANTHER" id="PTHR30218:SF0">
    <property type="entry name" value="POLYPHOSPHATE KINASE"/>
    <property type="match status" value="1"/>
</dbReference>
<dbReference type="InterPro" id="IPR024953">
    <property type="entry name" value="PP_kinase_middle"/>
</dbReference>
<feature type="active site" description="Phosphohistidine intermediate" evidence="8">
    <location>
        <position position="427"/>
    </location>
</feature>
<evidence type="ECO:0000256" key="8">
    <source>
        <dbReference type="HAMAP-Rule" id="MF_00347"/>
    </source>
</evidence>
<dbReference type="SUPFAM" id="SSF143724">
    <property type="entry name" value="PHP14-like"/>
    <property type="match status" value="1"/>
</dbReference>
<dbReference type="Gene3D" id="1.20.58.310">
    <property type="entry name" value="Polyphosphate kinase N-terminal domain"/>
    <property type="match status" value="1"/>
</dbReference>
<dbReference type="Proteomes" id="UP000254912">
    <property type="component" value="Unassembled WGS sequence"/>
</dbReference>
<dbReference type="Gene3D" id="3.30.1840.10">
    <property type="entry name" value="Polyphosphate kinase middle domain"/>
    <property type="match status" value="1"/>
</dbReference>
<dbReference type="GO" id="GO:0006799">
    <property type="term" value="P:polyphosphate biosynthetic process"/>
    <property type="evidence" value="ECO:0007669"/>
    <property type="project" value="UniProtKB-UniRule"/>
</dbReference>
<gene>
    <name evidence="8" type="primary">ppk</name>
    <name evidence="10" type="ORF">DFP99_0824</name>
</gene>
<dbReference type="NCBIfam" id="NF003921">
    <property type="entry name" value="PRK05443.2-2"/>
    <property type="match status" value="1"/>
</dbReference>
<dbReference type="GO" id="GO:0008976">
    <property type="term" value="F:polyphosphate kinase activity"/>
    <property type="evidence" value="ECO:0007669"/>
    <property type="project" value="UniProtKB-UniRule"/>
</dbReference>
<feature type="binding site" evidence="8">
    <location>
        <position position="460"/>
    </location>
    <ligand>
        <name>ATP</name>
        <dbReference type="ChEBI" id="CHEBI:30616"/>
    </ligand>
</feature>
<keyword evidence="1 8" id="KW-0597">Phosphoprotein</keyword>
<dbReference type="Pfam" id="PF17941">
    <property type="entry name" value="PP_kinase_C_1"/>
    <property type="match status" value="1"/>
</dbReference>
<dbReference type="InterPro" id="IPR003414">
    <property type="entry name" value="PP_kinase"/>
</dbReference>
<dbReference type="Pfam" id="PF13090">
    <property type="entry name" value="PP_kinase_C"/>
    <property type="match status" value="1"/>
</dbReference>
<keyword evidence="2 8" id="KW-0808">Transferase</keyword>
<keyword evidence="6 8" id="KW-0067">ATP-binding</keyword>
<feature type="binding site" evidence="8">
    <location>
        <position position="584"/>
    </location>
    <ligand>
        <name>ATP</name>
        <dbReference type="ChEBI" id="CHEBI:30616"/>
    </ligand>
</feature>
<dbReference type="SUPFAM" id="SSF140356">
    <property type="entry name" value="PPK N-terminal domain-like"/>
    <property type="match status" value="1"/>
</dbReference>
<dbReference type="GO" id="GO:0046872">
    <property type="term" value="F:metal ion binding"/>
    <property type="evidence" value="ECO:0007669"/>
    <property type="project" value="UniProtKB-KW"/>
</dbReference>
<proteinExistence type="inferred from homology"/>
<evidence type="ECO:0000256" key="3">
    <source>
        <dbReference type="ARBA" id="ARBA00022723"/>
    </source>
</evidence>
<dbReference type="KEGG" id="wso:WSWS_00227"/>
<comment type="catalytic activity">
    <reaction evidence="8 9">
        <text>[phosphate](n) + ATP = [phosphate](n+1) + ADP</text>
        <dbReference type="Rhea" id="RHEA:19573"/>
        <dbReference type="Rhea" id="RHEA-COMP:9859"/>
        <dbReference type="Rhea" id="RHEA-COMP:14280"/>
        <dbReference type="ChEBI" id="CHEBI:16838"/>
        <dbReference type="ChEBI" id="CHEBI:30616"/>
        <dbReference type="ChEBI" id="CHEBI:456216"/>
        <dbReference type="EC" id="2.7.4.1"/>
    </reaction>
</comment>
<dbReference type="Gene3D" id="3.30.870.10">
    <property type="entry name" value="Endonuclease Chain A"/>
    <property type="match status" value="2"/>
</dbReference>
<keyword evidence="7 8" id="KW-0460">Magnesium</keyword>
<dbReference type="InterPro" id="IPR025200">
    <property type="entry name" value="PPK_C_dom2"/>
</dbReference>
<comment type="function">
    <text evidence="8 9">Catalyzes the reversible transfer of the terminal phosphate of ATP to form a long-chain polyphosphate (polyP).</text>
</comment>
<dbReference type="HAMAP" id="MF_00347">
    <property type="entry name" value="Polyphosphate_kinase"/>
    <property type="match status" value="1"/>
</dbReference>
<dbReference type="GO" id="GO:0009358">
    <property type="term" value="C:polyphosphate kinase complex"/>
    <property type="evidence" value="ECO:0007669"/>
    <property type="project" value="InterPro"/>
</dbReference>
<comment type="caution">
    <text evidence="10">The sequence shown here is derived from an EMBL/GenBank/DDBJ whole genome shotgun (WGS) entry which is preliminary data.</text>
</comment>
<evidence type="ECO:0000313" key="10">
    <source>
        <dbReference type="EMBL" id="RDL06446.1"/>
    </source>
</evidence>
<keyword evidence="11" id="KW-1185">Reference proteome</keyword>
<comment type="cofactor">
    <cofactor evidence="8">
        <name>Mg(2+)</name>
        <dbReference type="ChEBI" id="CHEBI:18420"/>
    </cofactor>
</comment>
<dbReference type="CDD" id="cd09165">
    <property type="entry name" value="PLDc_PaPPK1_C1_like"/>
    <property type="match status" value="1"/>
</dbReference>
<dbReference type="InterPro" id="IPR041108">
    <property type="entry name" value="PP_kinase_C_1"/>
</dbReference>
<dbReference type="Pfam" id="PF13089">
    <property type="entry name" value="PP_kinase_N"/>
    <property type="match status" value="1"/>
</dbReference>
<dbReference type="FunFam" id="3.30.870.10:FF:000001">
    <property type="entry name" value="Polyphosphate kinase"/>
    <property type="match status" value="1"/>
</dbReference>
<protein>
    <recommendedName>
        <fullName evidence="8 9">Polyphosphate kinase</fullName>
        <ecNumber evidence="8 9">2.7.4.1</ecNumber>
    </recommendedName>
    <alternativeName>
        <fullName evidence="8">ATP-polyphosphate phosphotransferase</fullName>
    </alternativeName>
    <alternativeName>
        <fullName evidence="8">Polyphosphoric acid kinase</fullName>
    </alternativeName>
</protein>
<evidence type="ECO:0000256" key="5">
    <source>
        <dbReference type="ARBA" id="ARBA00022777"/>
    </source>
</evidence>
<organism evidence="10 11">
    <name type="scientific">Weissella soli</name>
    <dbReference type="NCBI Taxonomy" id="155866"/>
    <lineage>
        <taxon>Bacteria</taxon>
        <taxon>Bacillati</taxon>
        <taxon>Bacillota</taxon>
        <taxon>Bacilli</taxon>
        <taxon>Lactobacillales</taxon>
        <taxon>Lactobacillaceae</taxon>
        <taxon>Weissella</taxon>
    </lineage>
</organism>
<feature type="binding site" evidence="8">
    <location>
        <position position="47"/>
    </location>
    <ligand>
        <name>ATP</name>
        <dbReference type="ChEBI" id="CHEBI:30616"/>
    </ligand>
</feature>
<dbReference type="NCBIfam" id="TIGR03705">
    <property type="entry name" value="poly_P_kin"/>
    <property type="match status" value="1"/>
</dbReference>
<dbReference type="EMBL" id="QRAS01000002">
    <property type="protein sequence ID" value="RDL06446.1"/>
    <property type="molecule type" value="Genomic_DNA"/>
</dbReference>
<evidence type="ECO:0000256" key="6">
    <source>
        <dbReference type="ARBA" id="ARBA00022840"/>
    </source>
</evidence>
<dbReference type="RefSeq" id="WP_070229543.1">
    <property type="nucleotide sequence ID" value="NZ_BJYO01000003.1"/>
</dbReference>
<evidence type="ECO:0000313" key="11">
    <source>
        <dbReference type="Proteomes" id="UP000254912"/>
    </source>
</evidence>
<dbReference type="GeneID" id="94545439"/>
<name>A0A288Q8C1_9LACO</name>
<dbReference type="PIRSF" id="PIRSF015589">
    <property type="entry name" value="PP_kinase"/>
    <property type="match status" value="1"/>
</dbReference>
<evidence type="ECO:0000256" key="2">
    <source>
        <dbReference type="ARBA" id="ARBA00022679"/>
    </source>
</evidence>
<feature type="binding site" evidence="8">
    <location>
        <position position="367"/>
    </location>
    <ligand>
        <name>Mg(2+)</name>
        <dbReference type="ChEBI" id="CHEBI:18420"/>
    </ligand>
</feature>
<comment type="PTM">
    <text evidence="8 9">An intermediate of this reaction is the autophosphorylated ppk in which a phosphate is covalently linked to a histidine residue through a N-P bond.</text>
</comment>
<dbReference type="InterPro" id="IPR036832">
    <property type="entry name" value="PPK_N_dom_sf"/>
</dbReference>
<dbReference type="PANTHER" id="PTHR30218">
    <property type="entry name" value="POLYPHOSPHATE KINASE"/>
    <property type="match status" value="1"/>
</dbReference>
<feature type="binding site" evidence="8">
    <location>
        <position position="397"/>
    </location>
    <ligand>
        <name>Mg(2+)</name>
        <dbReference type="ChEBI" id="CHEBI:18420"/>
    </ligand>
</feature>
<dbReference type="NCBIfam" id="NF003917">
    <property type="entry name" value="PRK05443.1-1"/>
    <property type="match status" value="1"/>
</dbReference>
<keyword evidence="3 8" id="KW-0479">Metal-binding</keyword>